<evidence type="ECO:0000313" key="10">
    <source>
        <dbReference type="EMBL" id="RTI04471.1"/>
    </source>
</evidence>
<accession>A0A0N1KQC7</accession>
<evidence type="ECO:0000313" key="5">
    <source>
        <dbReference type="EMBL" id="RTH22514.1"/>
    </source>
</evidence>
<dbReference type="PATRIC" id="fig|37636.3.peg.2476"/>
<organism evidence="1 13">
    <name type="scientific">Thermus scotoductus</name>
    <dbReference type="NCBI Taxonomy" id="37636"/>
    <lineage>
        <taxon>Bacteria</taxon>
        <taxon>Thermotogati</taxon>
        <taxon>Deinococcota</taxon>
        <taxon>Deinococci</taxon>
        <taxon>Thermales</taxon>
        <taxon>Thermaceae</taxon>
        <taxon>Thermus</taxon>
    </lineage>
</organism>
<evidence type="ECO:0000313" key="9">
    <source>
        <dbReference type="EMBL" id="RTI02925.1"/>
    </source>
</evidence>
<dbReference type="Proteomes" id="UP000053099">
    <property type="component" value="Unassembled WGS sequence"/>
</dbReference>
<name>A0A0N1KQC7_THESC</name>
<dbReference type="EMBL" id="PELW01000368">
    <property type="protein sequence ID" value="RTH22514.1"/>
    <property type="molecule type" value="Genomic_DNA"/>
</dbReference>
<dbReference type="Proteomes" id="UP000288082">
    <property type="component" value="Unassembled WGS sequence"/>
</dbReference>
<evidence type="ECO:0000313" key="21">
    <source>
        <dbReference type="Proteomes" id="UP000288051"/>
    </source>
</evidence>
<evidence type="ECO:0000313" key="23">
    <source>
        <dbReference type="Proteomes" id="UP000288082"/>
    </source>
</evidence>
<dbReference type="AlphaFoldDB" id="A0A0N1KQC7"/>
<dbReference type="EMBL" id="PELM01000034">
    <property type="protein sequence ID" value="RTH04845.1"/>
    <property type="molecule type" value="Genomic_DNA"/>
</dbReference>
<evidence type="ECO:0000313" key="7">
    <source>
        <dbReference type="EMBL" id="RTH34726.1"/>
    </source>
</evidence>
<evidence type="ECO:0000313" key="20">
    <source>
        <dbReference type="Proteomes" id="UP000287962"/>
    </source>
</evidence>
<dbReference type="Proteomes" id="UP000286734">
    <property type="component" value="Unassembled WGS sequence"/>
</dbReference>
<evidence type="ECO:0000313" key="14">
    <source>
        <dbReference type="Proteomes" id="UP000286712"/>
    </source>
</evidence>
<evidence type="ECO:0000313" key="11">
    <source>
        <dbReference type="EMBL" id="RTI11886.1"/>
    </source>
</evidence>
<protein>
    <submittedName>
        <fullName evidence="1">Uncharacterized protein</fullName>
    </submittedName>
</protein>
<dbReference type="Proteomes" id="UP000288347">
    <property type="component" value="Unassembled WGS sequence"/>
</dbReference>
<reference evidence="1 13" key="1">
    <citation type="submission" date="2015-09" db="EMBL/GenBank/DDBJ databases">
        <title>Draft genome sequence of Thermus scotoductus strain K1 isolated from a geothermal spring in Nagorno-Karabakh, Armenia.</title>
        <authorList>
            <person name="Saghatelyan A."/>
            <person name="Poghosyan L."/>
            <person name="Panosyan H."/>
            <person name="Birkeland N.-K."/>
        </authorList>
    </citation>
    <scope>NUCLEOTIDE SEQUENCE [LARGE SCALE GENOMIC DNA]</scope>
    <source>
        <strain evidence="1 13">K1</strain>
    </source>
</reference>
<dbReference type="Proteomes" id="UP000287439">
    <property type="component" value="Unassembled WGS sequence"/>
</dbReference>
<dbReference type="Proteomes" id="UP000288051">
    <property type="component" value="Unassembled WGS sequence"/>
</dbReference>
<evidence type="ECO:0000313" key="18">
    <source>
        <dbReference type="Proteomes" id="UP000287306"/>
    </source>
</evidence>
<dbReference type="EMBL" id="PEMG01000034">
    <property type="protein sequence ID" value="RTI11886.1"/>
    <property type="molecule type" value="Genomic_DNA"/>
</dbReference>
<dbReference type="EMBL" id="PELV01000053">
    <property type="protein sequence ID" value="RTH20421.1"/>
    <property type="molecule type" value="Genomic_DNA"/>
</dbReference>
<dbReference type="Proteomes" id="UP000288073">
    <property type="component" value="Unassembled WGS sequence"/>
</dbReference>
<reference evidence="14 15" key="3">
    <citation type="journal article" date="2019" name="Extremophiles">
        <title>Biogeography of thermophiles and predominance of Thermus scotoductus in domestic water heaters.</title>
        <authorList>
            <person name="Wilpiszeski R.L."/>
            <person name="Zhang Z."/>
            <person name="House C.H."/>
        </authorList>
    </citation>
    <scope>NUCLEOTIDE SEQUENCE [LARGE SCALE GENOMIC DNA]</scope>
    <source>
        <strain evidence="12 22">10_S10</strain>
        <strain evidence="10 20">12_S12</strain>
        <strain evidence="9 24">16_S16</strain>
        <strain evidence="11 17">17_S17</strain>
        <strain evidence="7 16">20_S20</strain>
        <strain evidence="8 21">24_S24</strain>
        <strain evidence="6 18">25_S25</strain>
        <strain evidence="5 14">27_S27</strain>
        <strain evidence="4 19">28_S28</strain>
        <strain evidence="3 15">34_S34</strain>
        <strain evidence="2 23">38_S38</strain>
    </source>
</reference>
<evidence type="ECO:0000313" key="19">
    <source>
        <dbReference type="Proteomes" id="UP000287439"/>
    </source>
</evidence>
<reference evidence="10" key="2">
    <citation type="submission" date="2017-10" db="EMBL/GenBank/DDBJ databases">
        <authorList>
            <person name="Wilpiszeski R.L."/>
            <person name="Zhidan Z."/>
            <person name="House C.H."/>
        </authorList>
    </citation>
    <scope>NUCLEOTIDE SEQUENCE</scope>
    <source>
        <strain evidence="10">12_S12</strain>
    </source>
</reference>
<dbReference type="EMBL" id="LJJR01000007">
    <property type="protein sequence ID" value="KPD32514.1"/>
    <property type="molecule type" value="Genomic_DNA"/>
</dbReference>
<dbReference type="Proteomes" id="UP000286712">
    <property type="component" value="Unassembled WGS sequence"/>
</dbReference>
<evidence type="ECO:0000313" key="4">
    <source>
        <dbReference type="EMBL" id="RTH20421.1"/>
    </source>
</evidence>
<evidence type="ECO:0000313" key="16">
    <source>
        <dbReference type="Proteomes" id="UP000286928"/>
    </source>
</evidence>
<dbReference type="GeneID" id="93867298"/>
<dbReference type="EMBL" id="PEML01000324">
    <property type="protein sequence ID" value="RTI04471.1"/>
    <property type="molecule type" value="Genomic_DNA"/>
</dbReference>
<evidence type="ECO:0000313" key="3">
    <source>
        <dbReference type="EMBL" id="RTH07129.1"/>
    </source>
</evidence>
<evidence type="ECO:0000313" key="22">
    <source>
        <dbReference type="Proteomes" id="UP000288073"/>
    </source>
</evidence>
<evidence type="ECO:0000313" key="15">
    <source>
        <dbReference type="Proteomes" id="UP000286734"/>
    </source>
</evidence>
<evidence type="ECO:0000313" key="1">
    <source>
        <dbReference type="EMBL" id="KPD32514.1"/>
    </source>
</evidence>
<dbReference type="EMBL" id="PELZ01000046">
    <property type="protein sequence ID" value="RTH39404.1"/>
    <property type="molecule type" value="Genomic_DNA"/>
</dbReference>
<evidence type="ECO:0000313" key="24">
    <source>
        <dbReference type="Proteomes" id="UP000288347"/>
    </source>
</evidence>
<proteinExistence type="predicted"/>
<dbReference type="Proteomes" id="UP000287173">
    <property type="component" value="Unassembled WGS sequence"/>
</dbReference>
<evidence type="ECO:0000313" key="13">
    <source>
        <dbReference type="Proteomes" id="UP000053099"/>
    </source>
</evidence>
<dbReference type="EMBL" id="PEMN01000034">
    <property type="protein sequence ID" value="RTI20409.1"/>
    <property type="molecule type" value="Genomic_DNA"/>
</dbReference>
<evidence type="ECO:0000313" key="6">
    <source>
        <dbReference type="EMBL" id="RTH28646.1"/>
    </source>
</evidence>
<dbReference type="Proteomes" id="UP000287962">
    <property type="component" value="Unassembled WGS sequence"/>
</dbReference>
<evidence type="ECO:0000313" key="2">
    <source>
        <dbReference type="EMBL" id="RTH04845.1"/>
    </source>
</evidence>
<gene>
    <name evidence="1" type="ORF">AN926_03700</name>
    <name evidence="12" type="ORF">CSW23_01685</name>
    <name evidence="10" type="ORF">CSW25_12865</name>
    <name evidence="9" type="ORF">CSW29_01650</name>
    <name evidence="11" type="ORF">CSW30_01875</name>
    <name evidence="7" type="ORF">CSW33_00850</name>
    <name evidence="8" type="ORF">CSW37_02260</name>
    <name evidence="6" type="ORF">CSW38_00600</name>
    <name evidence="5" type="ORF">CSW40_10710</name>
    <name evidence="4" type="ORF">CSW41_02365</name>
    <name evidence="3" type="ORF">CSW47_02250</name>
    <name evidence="2" type="ORF">CSW50_01730</name>
</gene>
<dbReference type="EMBL" id="PELY01000013">
    <property type="protein sequence ID" value="RTH28646.1"/>
    <property type="molecule type" value="Genomic_DNA"/>
</dbReference>
<dbReference type="Proteomes" id="UP000286928">
    <property type="component" value="Unassembled WGS sequence"/>
</dbReference>
<sequence length="114" mass="12281">MPSRGSVRGFLVFLYLLLTLTASTGVALQMYLMQVQNPGLRTDLCQAPGEEREVDHSLFCGLQVSPGLPPIGEVAPPALVRELRARVAPVPGYPEPQGRAFSPRSPPFALKIVA</sequence>
<evidence type="ECO:0000313" key="17">
    <source>
        <dbReference type="Proteomes" id="UP000287173"/>
    </source>
</evidence>
<dbReference type="Proteomes" id="UP000287306">
    <property type="component" value="Unassembled WGS sequence"/>
</dbReference>
<keyword evidence="20" id="KW-1185">Reference proteome</keyword>
<dbReference type="RefSeq" id="WP_015717424.1">
    <property type="nucleotide sequence ID" value="NZ_DAHVNI010000036.1"/>
</dbReference>
<dbReference type="EMBL" id="PEMD01000018">
    <property type="protein sequence ID" value="RTH34726.1"/>
    <property type="molecule type" value="Genomic_DNA"/>
</dbReference>
<evidence type="ECO:0000313" key="12">
    <source>
        <dbReference type="EMBL" id="RTI20409.1"/>
    </source>
</evidence>
<dbReference type="EMBL" id="PEMH01000035">
    <property type="protein sequence ID" value="RTI02925.1"/>
    <property type="molecule type" value="Genomic_DNA"/>
</dbReference>
<comment type="caution">
    <text evidence="1">The sequence shown here is derived from an EMBL/GenBank/DDBJ whole genome shotgun (WGS) entry which is preliminary data.</text>
</comment>
<dbReference type="EMBL" id="PELP01000045">
    <property type="protein sequence ID" value="RTH07129.1"/>
    <property type="molecule type" value="Genomic_DNA"/>
</dbReference>
<evidence type="ECO:0000313" key="8">
    <source>
        <dbReference type="EMBL" id="RTH39404.1"/>
    </source>
</evidence>